<dbReference type="InterPro" id="IPR011059">
    <property type="entry name" value="Metal-dep_hydrolase_composite"/>
</dbReference>
<comment type="caution">
    <text evidence="2">The sequence shown here is derived from an EMBL/GenBank/DDBJ whole genome shotgun (WGS) entry which is preliminary data.</text>
</comment>
<reference evidence="3" key="1">
    <citation type="journal article" date="2019" name="Int. J. Syst. Evol. Microbiol.">
        <title>The Global Catalogue of Microorganisms (GCM) 10K type strain sequencing project: providing services to taxonomists for standard genome sequencing and annotation.</title>
        <authorList>
            <consortium name="The Broad Institute Genomics Platform"/>
            <consortium name="The Broad Institute Genome Sequencing Center for Infectious Disease"/>
            <person name="Wu L."/>
            <person name="Ma J."/>
        </authorList>
    </citation>
    <scope>NUCLEOTIDE SEQUENCE [LARGE SCALE GENOMIC DNA]</scope>
    <source>
        <strain evidence="3">KCTC 62164</strain>
    </source>
</reference>
<accession>A0ABV7D338</accession>
<feature type="domain" description="Amidohydrolase-related" evidence="1">
    <location>
        <begin position="83"/>
        <end position="469"/>
    </location>
</feature>
<dbReference type="Pfam" id="PF01979">
    <property type="entry name" value="Amidohydro_1"/>
    <property type="match status" value="1"/>
</dbReference>
<evidence type="ECO:0000313" key="2">
    <source>
        <dbReference type="EMBL" id="MFC3051027.1"/>
    </source>
</evidence>
<dbReference type="PANTHER" id="PTHR43135">
    <property type="entry name" value="ALPHA-D-RIBOSE 1-METHYLPHOSPHONATE 5-TRIPHOSPHATE DIPHOSPHATASE"/>
    <property type="match status" value="1"/>
</dbReference>
<dbReference type="Gene3D" id="3.20.20.140">
    <property type="entry name" value="Metal-dependent hydrolases"/>
    <property type="match status" value="2"/>
</dbReference>
<dbReference type="Gene3D" id="2.30.40.10">
    <property type="entry name" value="Urease, subunit C, domain 1"/>
    <property type="match status" value="2"/>
</dbReference>
<protein>
    <submittedName>
        <fullName evidence="2">Amidohydrolase family protein</fullName>
    </submittedName>
</protein>
<proteinExistence type="predicted"/>
<gene>
    <name evidence="2" type="ORF">ACFOKA_03810</name>
</gene>
<dbReference type="EMBL" id="JBHRSL010000002">
    <property type="protein sequence ID" value="MFC3051027.1"/>
    <property type="molecule type" value="Genomic_DNA"/>
</dbReference>
<dbReference type="InterPro" id="IPR006680">
    <property type="entry name" value="Amidohydro-rel"/>
</dbReference>
<dbReference type="SUPFAM" id="SSF51556">
    <property type="entry name" value="Metallo-dependent hydrolases"/>
    <property type="match status" value="1"/>
</dbReference>
<name>A0ABV7D338_9PROT</name>
<evidence type="ECO:0000313" key="3">
    <source>
        <dbReference type="Proteomes" id="UP001595444"/>
    </source>
</evidence>
<keyword evidence="3" id="KW-1185">Reference proteome</keyword>
<dbReference type="InterPro" id="IPR051781">
    <property type="entry name" value="Metallo-dep_Hydrolase"/>
</dbReference>
<evidence type="ECO:0000259" key="1">
    <source>
        <dbReference type="Pfam" id="PF01979"/>
    </source>
</evidence>
<organism evidence="2 3">
    <name type="scientific">Kordiimonas pumila</name>
    <dbReference type="NCBI Taxonomy" id="2161677"/>
    <lineage>
        <taxon>Bacteria</taxon>
        <taxon>Pseudomonadati</taxon>
        <taxon>Pseudomonadota</taxon>
        <taxon>Alphaproteobacteria</taxon>
        <taxon>Kordiimonadales</taxon>
        <taxon>Kordiimonadaceae</taxon>
        <taxon>Kordiimonas</taxon>
    </lineage>
</organism>
<sequence length="495" mass="54905">MKFVLVFASILLCFAGFEQSKSEDTAAKPALITITNVTIIDAINGIHENMTVTISGNKITNIVSSQSASTKTANQAIDGSGKYLIPGLWDMHVHLSFMPELEETIFPLFIANGVTSVRDTGGLIEKVLPYRDRSRREPETTPRVFISGPLLDGFPAVYDGNTPGLAKIAISLKTPDDAIKAVDYLNQQGVDFVKAYEMLSPETFKALAKRARKYDLKVDGHIPLSMTAEQAADAGMNSMEHLRNLQMACSFEEEALYKERQAILANTQNQTGAKLRSELHKLQHNRAINTPDEKKCNLIIQKLAEKHIWQIPTLGINTWSITGYYNDEEWRKTFIHLPEALQKEWATPLNISEEGKAKGAEMANWSFEMTQKLNKGNVGILAGTDTPLARLTPGYSLHMELELLVQAGLTPLEAIEAATIRPAAYFGLDNKIGTIEKGMIADLILLSANPLEKINNTQQIEMVIKNGHIMDREKLNNLFTVREEDSPLTGKLEGR</sequence>
<dbReference type="RefSeq" id="WP_194212159.1">
    <property type="nucleotide sequence ID" value="NZ_CP061205.1"/>
</dbReference>
<dbReference type="PANTHER" id="PTHR43135:SF3">
    <property type="entry name" value="ALPHA-D-RIBOSE 1-METHYLPHOSPHONATE 5-TRIPHOSPHATE DIPHOSPHATASE"/>
    <property type="match status" value="1"/>
</dbReference>
<dbReference type="Proteomes" id="UP001595444">
    <property type="component" value="Unassembled WGS sequence"/>
</dbReference>
<dbReference type="InterPro" id="IPR032466">
    <property type="entry name" value="Metal_Hydrolase"/>
</dbReference>
<dbReference type="SUPFAM" id="SSF51338">
    <property type="entry name" value="Composite domain of metallo-dependent hydrolases"/>
    <property type="match status" value="1"/>
</dbReference>